<protein>
    <submittedName>
        <fullName evidence="1">Uncharacterized protein</fullName>
    </submittedName>
</protein>
<dbReference type="EMBL" id="AP015037">
    <property type="protein sequence ID" value="BAT84089.1"/>
    <property type="molecule type" value="Genomic_DNA"/>
</dbReference>
<dbReference type="GO" id="GO:0003995">
    <property type="term" value="F:acyl-CoA dehydrogenase activity"/>
    <property type="evidence" value="ECO:0007669"/>
    <property type="project" value="InterPro"/>
</dbReference>
<name>A0A0S3RU24_PHAAN</name>
<keyword evidence="2" id="KW-1185">Reference proteome</keyword>
<proteinExistence type="predicted"/>
<sequence length="69" mass="7768">MLAWEVLDYPEEKRNSCLGERIACGGKGILADFQVAKVFSDLELMYTFEGTYDRNTLVTGREVSGFVKV</sequence>
<evidence type="ECO:0000313" key="1">
    <source>
        <dbReference type="EMBL" id="BAT84089.1"/>
    </source>
</evidence>
<accession>A0A0S3RU24</accession>
<gene>
    <name evidence="1" type="primary">Vigan.04G136100</name>
    <name evidence="1" type="ORF">VIGAN_04136100</name>
</gene>
<dbReference type="PANTHER" id="PTHR43188">
    <property type="entry name" value="ACYL-COENZYME A OXIDASE"/>
    <property type="match status" value="1"/>
</dbReference>
<dbReference type="InterPro" id="IPR045008">
    <property type="entry name" value="ACX4-like"/>
</dbReference>
<dbReference type="Proteomes" id="UP000291084">
    <property type="component" value="Chromosome 4"/>
</dbReference>
<dbReference type="SUPFAM" id="SSF47203">
    <property type="entry name" value="Acyl-CoA dehydrogenase C-terminal domain-like"/>
    <property type="match status" value="1"/>
</dbReference>
<dbReference type="PANTHER" id="PTHR43188:SF1">
    <property type="entry name" value="ACYL-COA DEHYDROGENASE"/>
    <property type="match status" value="1"/>
</dbReference>
<dbReference type="InterPro" id="IPR036250">
    <property type="entry name" value="AcylCo_DH-like_C"/>
</dbReference>
<organism evidence="1 2">
    <name type="scientific">Vigna angularis var. angularis</name>
    <dbReference type="NCBI Taxonomy" id="157739"/>
    <lineage>
        <taxon>Eukaryota</taxon>
        <taxon>Viridiplantae</taxon>
        <taxon>Streptophyta</taxon>
        <taxon>Embryophyta</taxon>
        <taxon>Tracheophyta</taxon>
        <taxon>Spermatophyta</taxon>
        <taxon>Magnoliopsida</taxon>
        <taxon>eudicotyledons</taxon>
        <taxon>Gunneridae</taxon>
        <taxon>Pentapetalae</taxon>
        <taxon>rosids</taxon>
        <taxon>fabids</taxon>
        <taxon>Fabales</taxon>
        <taxon>Fabaceae</taxon>
        <taxon>Papilionoideae</taxon>
        <taxon>50 kb inversion clade</taxon>
        <taxon>NPAAA clade</taxon>
        <taxon>indigoferoid/millettioid clade</taxon>
        <taxon>Phaseoleae</taxon>
        <taxon>Vigna</taxon>
    </lineage>
</organism>
<dbReference type="GO" id="GO:0005777">
    <property type="term" value="C:peroxisome"/>
    <property type="evidence" value="ECO:0007669"/>
    <property type="project" value="TreeGrafter"/>
</dbReference>
<dbReference type="AlphaFoldDB" id="A0A0S3RU24"/>
<evidence type="ECO:0000313" key="2">
    <source>
        <dbReference type="Proteomes" id="UP000291084"/>
    </source>
</evidence>
<dbReference type="GO" id="GO:0006635">
    <property type="term" value="P:fatty acid beta-oxidation"/>
    <property type="evidence" value="ECO:0007669"/>
    <property type="project" value="InterPro"/>
</dbReference>
<reference evidence="1 2" key="1">
    <citation type="journal article" date="2015" name="Sci. Rep.">
        <title>The power of single molecule real-time sequencing technology in the de novo assembly of a eukaryotic genome.</title>
        <authorList>
            <person name="Sakai H."/>
            <person name="Naito K."/>
            <person name="Ogiso-Tanaka E."/>
            <person name="Takahashi Y."/>
            <person name="Iseki K."/>
            <person name="Muto C."/>
            <person name="Satou K."/>
            <person name="Teruya K."/>
            <person name="Shiroma A."/>
            <person name="Shimoji M."/>
            <person name="Hirano T."/>
            <person name="Itoh T."/>
            <person name="Kaga A."/>
            <person name="Tomooka N."/>
        </authorList>
    </citation>
    <scope>NUCLEOTIDE SEQUENCE [LARGE SCALE GENOMIC DNA]</scope>
    <source>
        <strain evidence="2">cv. Shumari</strain>
    </source>
</reference>
<dbReference type="OrthoDB" id="435240at2759"/>
<dbReference type="Gene3D" id="1.20.140.10">
    <property type="entry name" value="Butyryl-CoA Dehydrogenase, subunit A, domain 3"/>
    <property type="match status" value="1"/>
</dbReference>